<gene>
    <name evidence="4" type="ORF">SAMN05216562_0150</name>
</gene>
<dbReference type="OrthoDB" id="9792695at2"/>
<dbReference type="AlphaFoldDB" id="A0A1H3VR35"/>
<dbReference type="PROSITE" id="PS01031">
    <property type="entry name" value="SHSP"/>
    <property type="match status" value="1"/>
</dbReference>
<dbReference type="InterPro" id="IPR031107">
    <property type="entry name" value="Small_HSP"/>
</dbReference>
<feature type="domain" description="SHSP" evidence="3">
    <location>
        <begin position="70"/>
        <end position="184"/>
    </location>
</feature>
<dbReference type="Proteomes" id="UP000198658">
    <property type="component" value="Unassembled WGS sequence"/>
</dbReference>
<dbReference type="PANTHER" id="PTHR11527">
    <property type="entry name" value="HEAT-SHOCK PROTEIN 20 FAMILY MEMBER"/>
    <property type="match status" value="1"/>
</dbReference>
<keyword evidence="5" id="KW-1185">Reference proteome</keyword>
<dbReference type="Gene3D" id="2.60.40.790">
    <property type="match status" value="1"/>
</dbReference>
<evidence type="ECO:0000313" key="4">
    <source>
        <dbReference type="EMBL" id="SDZ76714.1"/>
    </source>
</evidence>
<reference evidence="5" key="1">
    <citation type="submission" date="2016-10" db="EMBL/GenBank/DDBJ databases">
        <authorList>
            <person name="Varghese N."/>
            <person name="Submissions S."/>
        </authorList>
    </citation>
    <scope>NUCLEOTIDE SEQUENCE [LARGE SCALE GENOMIC DNA]</scope>
    <source>
        <strain evidence="5">CGMCC 1.10657</strain>
    </source>
</reference>
<dbReference type="RefSeq" id="WP_091384012.1">
    <property type="nucleotide sequence ID" value="NZ_FNQO01000001.1"/>
</dbReference>
<dbReference type="InterPro" id="IPR008978">
    <property type="entry name" value="HSP20-like_chaperone"/>
</dbReference>
<sequence>MDIKKIAPWNWFKDEESTHSGNLPINRTEPGYQAPMAQLHEEVERLFDRLLDSFGRHNPPNPDTPSTLAGRGMLLRPNVDIATTADAYSITVEAPGVDEENIHLELVDNTLTIRGEKKLQAESREAEFYRIERRYGAFQRVLSLPEDTDCDNIDAQFSNGVLTITLPRKALPKSRGKVIDIRRVA</sequence>
<accession>A0A1H3VR35</accession>
<dbReference type="CDD" id="cd06464">
    <property type="entry name" value="ACD_sHsps-like"/>
    <property type="match status" value="1"/>
</dbReference>
<evidence type="ECO:0000256" key="2">
    <source>
        <dbReference type="RuleBase" id="RU003616"/>
    </source>
</evidence>
<dbReference type="EMBL" id="FNQO01000001">
    <property type="protein sequence ID" value="SDZ76714.1"/>
    <property type="molecule type" value="Genomic_DNA"/>
</dbReference>
<dbReference type="SUPFAM" id="SSF49764">
    <property type="entry name" value="HSP20-like chaperones"/>
    <property type="match status" value="1"/>
</dbReference>
<organism evidence="4 5">
    <name type="scientific">Microbulbifer marinus</name>
    <dbReference type="NCBI Taxonomy" id="658218"/>
    <lineage>
        <taxon>Bacteria</taxon>
        <taxon>Pseudomonadati</taxon>
        <taxon>Pseudomonadota</taxon>
        <taxon>Gammaproteobacteria</taxon>
        <taxon>Cellvibrionales</taxon>
        <taxon>Microbulbiferaceae</taxon>
        <taxon>Microbulbifer</taxon>
    </lineage>
</organism>
<name>A0A1H3VR35_9GAMM</name>
<comment type="similarity">
    <text evidence="1 2">Belongs to the small heat shock protein (HSP20) family.</text>
</comment>
<evidence type="ECO:0000313" key="5">
    <source>
        <dbReference type="Proteomes" id="UP000198658"/>
    </source>
</evidence>
<dbReference type="InterPro" id="IPR002068">
    <property type="entry name" value="A-crystallin/Hsp20_dom"/>
</dbReference>
<dbReference type="Pfam" id="PF00011">
    <property type="entry name" value="HSP20"/>
    <property type="match status" value="1"/>
</dbReference>
<protein>
    <submittedName>
        <fullName evidence="4">HSP20 family protein</fullName>
    </submittedName>
</protein>
<evidence type="ECO:0000256" key="1">
    <source>
        <dbReference type="PROSITE-ProRule" id="PRU00285"/>
    </source>
</evidence>
<dbReference type="STRING" id="658218.SAMN05216562_0150"/>
<evidence type="ECO:0000259" key="3">
    <source>
        <dbReference type="PROSITE" id="PS01031"/>
    </source>
</evidence>
<proteinExistence type="inferred from homology"/>